<evidence type="ECO:0000256" key="4">
    <source>
        <dbReference type="PROSITE-ProRule" id="PRU00335"/>
    </source>
</evidence>
<dbReference type="RefSeq" id="WP_203839378.1">
    <property type="nucleotide sequence ID" value="NZ_BAAATV010000012.1"/>
</dbReference>
<feature type="DNA-binding region" description="H-T-H motif" evidence="4">
    <location>
        <begin position="29"/>
        <end position="48"/>
    </location>
</feature>
<evidence type="ECO:0000313" key="7">
    <source>
        <dbReference type="Proteomes" id="UP000603200"/>
    </source>
</evidence>
<dbReference type="PROSITE" id="PS50977">
    <property type="entry name" value="HTH_TETR_2"/>
    <property type="match status" value="1"/>
</dbReference>
<feature type="domain" description="HTH tetR-type" evidence="5">
    <location>
        <begin position="6"/>
        <end position="66"/>
    </location>
</feature>
<dbReference type="PANTHER" id="PTHR30055">
    <property type="entry name" value="HTH-TYPE TRANSCRIPTIONAL REGULATOR RUTR"/>
    <property type="match status" value="1"/>
</dbReference>
<dbReference type="Proteomes" id="UP000603200">
    <property type="component" value="Unassembled WGS sequence"/>
</dbReference>
<keyword evidence="7" id="KW-1185">Reference proteome</keyword>
<organism evidence="6 7">
    <name type="scientific">Winogradskya humida</name>
    <dbReference type="NCBI Taxonomy" id="113566"/>
    <lineage>
        <taxon>Bacteria</taxon>
        <taxon>Bacillati</taxon>
        <taxon>Actinomycetota</taxon>
        <taxon>Actinomycetes</taxon>
        <taxon>Micromonosporales</taxon>
        <taxon>Micromonosporaceae</taxon>
        <taxon>Winogradskya</taxon>
    </lineage>
</organism>
<keyword evidence="1" id="KW-0805">Transcription regulation</keyword>
<comment type="caution">
    <text evidence="6">The sequence shown here is derived from an EMBL/GenBank/DDBJ whole genome shotgun (WGS) entry which is preliminary data.</text>
</comment>
<protein>
    <submittedName>
        <fullName evidence="6">TetR family transcriptional regulator</fullName>
    </submittedName>
</protein>
<sequence>MPRWEPNARERLERAAIELFAAQGYEATTIEQIAAAAGLNRSTFFRHFGDKRETLFGGQQGLPAHLADTITKAPADLTPLEAVTAAFDAAATVWFAPDRRDLAPRRLAVVASSPEFRERELLKRLDITTAVAAALRSRGLSDPSATVAAELATLTFTRTITIWADPANTEEFSPIARRVLRELHTAATQLD</sequence>
<evidence type="ECO:0000259" key="5">
    <source>
        <dbReference type="PROSITE" id="PS50977"/>
    </source>
</evidence>
<evidence type="ECO:0000313" key="6">
    <source>
        <dbReference type="EMBL" id="GIE22290.1"/>
    </source>
</evidence>
<dbReference type="EMBL" id="BOMN01000070">
    <property type="protein sequence ID" value="GIE22290.1"/>
    <property type="molecule type" value="Genomic_DNA"/>
</dbReference>
<dbReference type="InterPro" id="IPR001647">
    <property type="entry name" value="HTH_TetR"/>
</dbReference>
<dbReference type="InterPro" id="IPR009057">
    <property type="entry name" value="Homeodomain-like_sf"/>
</dbReference>
<dbReference type="Gene3D" id="1.10.357.10">
    <property type="entry name" value="Tetracycline Repressor, domain 2"/>
    <property type="match status" value="1"/>
</dbReference>
<reference evidence="6 7" key="1">
    <citation type="submission" date="2021-01" db="EMBL/GenBank/DDBJ databases">
        <title>Whole genome shotgun sequence of Actinoplanes humidus NBRC 14915.</title>
        <authorList>
            <person name="Komaki H."/>
            <person name="Tamura T."/>
        </authorList>
    </citation>
    <scope>NUCLEOTIDE SEQUENCE [LARGE SCALE GENOMIC DNA]</scope>
    <source>
        <strain evidence="6 7">NBRC 14915</strain>
    </source>
</reference>
<proteinExistence type="predicted"/>
<dbReference type="Pfam" id="PF00440">
    <property type="entry name" value="TetR_N"/>
    <property type="match status" value="1"/>
</dbReference>
<name>A0ABQ3ZUM7_9ACTN</name>
<dbReference type="PRINTS" id="PR00455">
    <property type="entry name" value="HTHTETR"/>
</dbReference>
<gene>
    <name evidence="6" type="ORF">Ahu01nite_053920</name>
</gene>
<evidence type="ECO:0000256" key="3">
    <source>
        <dbReference type="ARBA" id="ARBA00023163"/>
    </source>
</evidence>
<dbReference type="PANTHER" id="PTHR30055:SF238">
    <property type="entry name" value="MYCOFACTOCIN BIOSYNTHESIS TRANSCRIPTIONAL REGULATOR MFTR-RELATED"/>
    <property type="match status" value="1"/>
</dbReference>
<evidence type="ECO:0000256" key="2">
    <source>
        <dbReference type="ARBA" id="ARBA00023125"/>
    </source>
</evidence>
<keyword evidence="2 4" id="KW-0238">DNA-binding</keyword>
<accession>A0ABQ3ZUM7</accession>
<evidence type="ECO:0000256" key="1">
    <source>
        <dbReference type="ARBA" id="ARBA00023015"/>
    </source>
</evidence>
<keyword evidence="3" id="KW-0804">Transcription</keyword>
<dbReference type="InterPro" id="IPR050109">
    <property type="entry name" value="HTH-type_TetR-like_transc_reg"/>
</dbReference>
<dbReference type="SUPFAM" id="SSF46689">
    <property type="entry name" value="Homeodomain-like"/>
    <property type="match status" value="1"/>
</dbReference>